<proteinExistence type="predicted"/>
<protein>
    <submittedName>
        <fullName evidence="1">Uncharacterized protein</fullName>
    </submittedName>
</protein>
<sequence>MRRDLLGTSTWFTNRPFNNRNLLQLYHEFSVIFVHH</sequence>
<accession>A0A2P2P4Y0</accession>
<evidence type="ECO:0000313" key="1">
    <source>
        <dbReference type="EMBL" id="MBX49798.1"/>
    </source>
</evidence>
<dbReference type="AlphaFoldDB" id="A0A2P2P4Y0"/>
<dbReference type="EMBL" id="GGEC01069314">
    <property type="protein sequence ID" value="MBX49798.1"/>
    <property type="molecule type" value="Transcribed_RNA"/>
</dbReference>
<organism evidence="1">
    <name type="scientific">Rhizophora mucronata</name>
    <name type="common">Asiatic mangrove</name>
    <dbReference type="NCBI Taxonomy" id="61149"/>
    <lineage>
        <taxon>Eukaryota</taxon>
        <taxon>Viridiplantae</taxon>
        <taxon>Streptophyta</taxon>
        <taxon>Embryophyta</taxon>
        <taxon>Tracheophyta</taxon>
        <taxon>Spermatophyta</taxon>
        <taxon>Magnoliopsida</taxon>
        <taxon>eudicotyledons</taxon>
        <taxon>Gunneridae</taxon>
        <taxon>Pentapetalae</taxon>
        <taxon>rosids</taxon>
        <taxon>fabids</taxon>
        <taxon>Malpighiales</taxon>
        <taxon>Rhizophoraceae</taxon>
        <taxon>Rhizophora</taxon>
    </lineage>
</organism>
<reference evidence="1" key="1">
    <citation type="submission" date="2018-02" db="EMBL/GenBank/DDBJ databases">
        <title>Rhizophora mucronata_Transcriptome.</title>
        <authorList>
            <person name="Meera S.P."/>
            <person name="Sreeshan A."/>
            <person name="Augustine A."/>
        </authorList>
    </citation>
    <scope>NUCLEOTIDE SEQUENCE</scope>
    <source>
        <tissue evidence="1">Leaf</tissue>
    </source>
</reference>
<name>A0A2P2P4Y0_RHIMU</name>